<gene>
    <name evidence="2" type="ORF">N7458_005575</name>
</gene>
<name>A0AAD6C8P2_9EURO</name>
<dbReference type="PANTHER" id="PTHR42029:SF3">
    <property type="entry name" value="AN04G07800"/>
    <property type="match status" value="1"/>
</dbReference>
<keyword evidence="1" id="KW-1133">Transmembrane helix</keyword>
<dbReference type="RefSeq" id="XP_056767575.1">
    <property type="nucleotide sequence ID" value="XM_056908957.1"/>
</dbReference>
<keyword evidence="1" id="KW-0472">Membrane</keyword>
<dbReference type="Proteomes" id="UP001213681">
    <property type="component" value="Unassembled WGS sequence"/>
</dbReference>
<organism evidence="2 3">
    <name type="scientific">Penicillium daleae</name>
    <dbReference type="NCBI Taxonomy" id="63821"/>
    <lineage>
        <taxon>Eukaryota</taxon>
        <taxon>Fungi</taxon>
        <taxon>Dikarya</taxon>
        <taxon>Ascomycota</taxon>
        <taxon>Pezizomycotina</taxon>
        <taxon>Eurotiomycetes</taxon>
        <taxon>Eurotiomycetidae</taxon>
        <taxon>Eurotiales</taxon>
        <taxon>Aspergillaceae</taxon>
        <taxon>Penicillium</taxon>
    </lineage>
</organism>
<feature type="transmembrane region" description="Helical" evidence="1">
    <location>
        <begin position="47"/>
        <end position="67"/>
    </location>
</feature>
<comment type="caution">
    <text evidence="2">The sequence shown here is derived from an EMBL/GenBank/DDBJ whole genome shotgun (WGS) entry which is preliminary data.</text>
</comment>
<dbReference type="GeneID" id="81599200"/>
<evidence type="ECO:0000313" key="3">
    <source>
        <dbReference type="Proteomes" id="UP001213681"/>
    </source>
</evidence>
<evidence type="ECO:0000256" key="1">
    <source>
        <dbReference type="SAM" id="Phobius"/>
    </source>
</evidence>
<dbReference type="PANTHER" id="PTHR42029">
    <property type="entry name" value="AN04G07800"/>
    <property type="match status" value="1"/>
</dbReference>
<dbReference type="AlphaFoldDB" id="A0AAD6C8P2"/>
<dbReference type="EMBL" id="JAPVEA010000005">
    <property type="protein sequence ID" value="KAJ5454619.1"/>
    <property type="molecule type" value="Genomic_DNA"/>
</dbReference>
<sequence>MQSSDERISRPTEPGGLVLEAWGQGIMVGSLVVMGAIIVANMKSHVLLHKLILAELILAIPHGLFIFNKPPVYGWYLSASAIGLNISWSLHNIIAWMKSRRFYSYRVSCTYIITVILVQPYWVLEIYANFTYFNNINRIYQTTRPLEPFFRDPWWIYTTCSLFYTIKRVYNFGILELVKVSPRFGVMLASMCLSIVFIIVDTCSVVSAFNDMSLPIGVEPYWKVSHTTLNFLGHYCPLWQTRNKTHRGDLSTSQLSFIFKCLCNTVILDDFETALNRIRTYRQQEQARMSNWPNRHSGNIHPHYSVY</sequence>
<accession>A0AAD6C8P2</accession>
<feature type="transmembrane region" description="Helical" evidence="1">
    <location>
        <begin position="182"/>
        <end position="200"/>
    </location>
</feature>
<evidence type="ECO:0000313" key="2">
    <source>
        <dbReference type="EMBL" id="KAJ5454619.1"/>
    </source>
</evidence>
<proteinExistence type="predicted"/>
<protein>
    <submittedName>
        <fullName evidence="2">Uncharacterized protein</fullName>
    </submittedName>
</protein>
<keyword evidence="1" id="KW-0812">Transmembrane</keyword>
<feature type="transmembrane region" description="Helical" evidence="1">
    <location>
        <begin position="21"/>
        <end position="40"/>
    </location>
</feature>
<reference evidence="2" key="1">
    <citation type="submission" date="2022-12" db="EMBL/GenBank/DDBJ databases">
        <authorList>
            <person name="Petersen C."/>
        </authorList>
    </citation>
    <scope>NUCLEOTIDE SEQUENCE</scope>
    <source>
        <strain evidence="2">IBT 16125</strain>
    </source>
</reference>
<feature type="transmembrane region" description="Helical" evidence="1">
    <location>
        <begin position="73"/>
        <end position="91"/>
    </location>
</feature>
<keyword evidence="3" id="KW-1185">Reference proteome</keyword>
<feature type="transmembrane region" description="Helical" evidence="1">
    <location>
        <begin position="103"/>
        <end position="124"/>
    </location>
</feature>
<reference evidence="2" key="2">
    <citation type="journal article" date="2023" name="IMA Fungus">
        <title>Comparative genomic study of the Penicillium genus elucidates a diverse pangenome and 15 lateral gene transfer events.</title>
        <authorList>
            <person name="Petersen C."/>
            <person name="Sorensen T."/>
            <person name="Nielsen M.R."/>
            <person name="Sondergaard T.E."/>
            <person name="Sorensen J.L."/>
            <person name="Fitzpatrick D.A."/>
            <person name="Frisvad J.C."/>
            <person name="Nielsen K.L."/>
        </authorList>
    </citation>
    <scope>NUCLEOTIDE SEQUENCE</scope>
    <source>
        <strain evidence="2">IBT 16125</strain>
    </source>
</reference>